<reference evidence="2 3" key="1">
    <citation type="submission" date="2021-10" db="EMBL/GenBank/DDBJ databases">
        <title>Alishewanella koreense sp. nov. isolated from seawater of southwestern coast in South Korea and the proposal for the reclassification of Rheinheimera perlucida and Rheinheimera tuosuensis as Arsukibacterium perlucida and Arsukibacterium tuosuensis.</title>
        <authorList>
            <person name="Kim K.H."/>
            <person name="Ruan W."/>
            <person name="Kim K.R."/>
            <person name="Baek J.H."/>
            <person name="Jeon C.O."/>
        </authorList>
    </citation>
    <scope>NUCLEOTIDE SEQUENCE [LARGE SCALE GENOMIC DNA]</scope>
    <source>
        <strain evidence="2 3">16-MA</strain>
    </source>
</reference>
<sequence length="143" mass="16253">MSGSSFYLRTSRFRRIALLAISLLGGAIVLTLPLQGIWYLPAALLLLAFFYLMLQYWAAPGVSGILHIEQDGALHWQQSALPAGQLAANCLLNPWFVQLFWYDEMGQQQRCYLFADQLSASDYRALARRVQLQRWRSVADEAL</sequence>
<feature type="transmembrane region" description="Helical" evidence="1">
    <location>
        <begin position="38"/>
        <end position="58"/>
    </location>
</feature>
<keyword evidence="1" id="KW-1133">Transmembrane helix</keyword>
<evidence type="ECO:0000313" key="3">
    <source>
        <dbReference type="Proteomes" id="UP000633814"/>
    </source>
</evidence>
<dbReference type="Proteomes" id="UP000633814">
    <property type="component" value="Unassembled WGS sequence"/>
</dbReference>
<organism evidence="2 3">
    <name type="scientific">Alishewanella maricola</name>
    <dbReference type="NCBI Taxonomy" id="2795740"/>
    <lineage>
        <taxon>Bacteria</taxon>
        <taxon>Pseudomonadati</taxon>
        <taxon>Pseudomonadota</taxon>
        <taxon>Gammaproteobacteria</taxon>
        <taxon>Alteromonadales</taxon>
        <taxon>Alteromonadaceae</taxon>
        <taxon>Alishewanella</taxon>
    </lineage>
</organism>
<keyword evidence="1" id="KW-0812">Transmembrane</keyword>
<keyword evidence="1" id="KW-0472">Membrane</keyword>
<keyword evidence="3" id="KW-1185">Reference proteome</keyword>
<dbReference type="RefSeq" id="WP_226749598.1">
    <property type="nucleotide sequence ID" value="NZ_JAEINI020000001.1"/>
</dbReference>
<gene>
    <name evidence="2" type="ORF">JAO78_001575</name>
</gene>
<dbReference type="InterPro" id="IPR009883">
    <property type="entry name" value="YgfX"/>
</dbReference>
<comment type="caution">
    <text evidence="2">The sequence shown here is derived from an EMBL/GenBank/DDBJ whole genome shotgun (WGS) entry which is preliminary data.</text>
</comment>
<protein>
    <recommendedName>
        <fullName evidence="4">Toxin CptA</fullName>
    </recommendedName>
</protein>
<evidence type="ECO:0008006" key="4">
    <source>
        <dbReference type="Google" id="ProtNLM"/>
    </source>
</evidence>
<proteinExistence type="predicted"/>
<dbReference type="Pfam" id="PF07254">
    <property type="entry name" value="Cpta_toxin"/>
    <property type="match status" value="1"/>
</dbReference>
<evidence type="ECO:0000256" key="1">
    <source>
        <dbReference type="SAM" id="Phobius"/>
    </source>
</evidence>
<dbReference type="EMBL" id="JAEINI020000001">
    <property type="protein sequence ID" value="MCB5225509.1"/>
    <property type="molecule type" value="Genomic_DNA"/>
</dbReference>
<feature type="transmembrane region" description="Helical" evidence="1">
    <location>
        <begin position="12"/>
        <end position="32"/>
    </location>
</feature>
<accession>A0ABS8BZL7</accession>
<evidence type="ECO:0000313" key="2">
    <source>
        <dbReference type="EMBL" id="MCB5225509.1"/>
    </source>
</evidence>
<name>A0ABS8BZL7_9ALTE</name>